<dbReference type="Pfam" id="PF12937">
    <property type="entry name" value="F-box-like"/>
    <property type="match status" value="1"/>
</dbReference>
<dbReference type="Proteomes" id="UP000285301">
    <property type="component" value="Unassembled WGS sequence"/>
</dbReference>
<dbReference type="EMBL" id="NCKU01005402">
    <property type="protein sequence ID" value="RWS04617.1"/>
    <property type="molecule type" value="Genomic_DNA"/>
</dbReference>
<dbReference type="GO" id="GO:0000209">
    <property type="term" value="P:protein polyubiquitination"/>
    <property type="evidence" value="ECO:0007669"/>
    <property type="project" value="TreeGrafter"/>
</dbReference>
<dbReference type="InterPro" id="IPR036047">
    <property type="entry name" value="F-box-like_dom_sf"/>
</dbReference>
<dbReference type="PANTHER" id="PTHR14939">
    <property type="entry name" value="F-BOX ONLY PROTEIN 22"/>
    <property type="match status" value="1"/>
</dbReference>
<dbReference type="PANTHER" id="PTHR14939:SF5">
    <property type="entry name" value="F-BOX ONLY PROTEIN 22"/>
    <property type="match status" value="1"/>
</dbReference>
<dbReference type="AlphaFoldDB" id="A0A3S3Q7D4"/>
<evidence type="ECO:0000313" key="3">
    <source>
        <dbReference type="EMBL" id="RWS04732.1"/>
    </source>
</evidence>
<sequence length="386" mass="44572">MDLCIVFENVFSNELILKQILSKLHLKELTLCRHVCRQWYRLAVSEERKRLKIENWFFAFTRFKSYDWSSSNRKVCNNFAELLKAIRLYMSDFGFWIRPRYGFVFYGTDEAIWIHQLCDYNVFLKYVPQDCQLVFIHTPRGVVGSDSLGIPQEVETNKRAAISYMFTPKFMNDDKCGLTVFDEKDNLSQFDPKQSSDNRKLKALIVFTTSGVKKEACKNVENLVLKYSQLAVGGGAVGDVGLVNRQNSNILVNRKKLIGMAFYGEKVEAASIVLTTETEESTKDRLQQFKSNLNFDPDISNSLVETIGFIIISSFRSVKVYGKENVDSQLFHYIFPNVKLNGVLAVEEFGINYFPKTVIERELIKSRNNRWHAYSTVIVLVHLNKS</sequence>
<reference evidence="3" key="2">
    <citation type="submission" date="2018-11" db="EMBL/GenBank/DDBJ databases">
        <title>Trombidioid mite genomics.</title>
        <authorList>
            <person name="Dong X."/>
        </authorList>
    </citation>
    <scope>NUCLEOTIDE SEQUENCE</scope>
    <source>
        <strain evidence="3">UoL-WK</strain>
    </source>
</reference>
<name>A0A3S3Q7D4_9ACAR</name>
<dbReference type="Gene3D" id="1.20.1280.50">
    <property type="match status" value="1"/>
</dbReference>
<keyword evidence="4" id="KW-1185">Reference proteome</keyword>
<evidence type="ECO:0000259" key="1">
    <source>
        <dbReference type="Pfam" id="PF12937"/>
    </source>
</evidence>
<gene>
    <name evidence="3" type="ORF">B4U79_16386</name>
    <name evidence="2" type="ORF">B4U79_16398</name>
</gene>
<dbReference type="InterPro" id="IPR001810">
    <property type="entry name" value="F-box_dom"/>
</dbReference>
<dbReference type="EMBL" id="NCKU01005309">
    <property type="protein sequence ID" value="RWS04732.1"/>
    <property type="molecule type" value="Genomic_DNA"/>
</dbReference>
<evidence type="ECO:0000313" key="2">
    <source>
        <dbReference type="EMBL" id="RWS04617.1"/>
    </source>
</evidence>
<accession>A0A3S3Q7D4</accession>
<reference evidence="3 4" key="1">
    <citation type="journal article" date="2018" name="Gigascience">
        <title>Genomes of trombidid mites reveal novel predicted allergens and laterally-transferred genes associated with secondary metabolism.</title>
        <authorList>
            <person name="Dong X."/>
            <person name="Chaisiri K."/>
            <person name="Xia D."/>
            <person name="Armstrong S.D."/>
            <person name="Fang Y."/>
            <person name="Donnelly M.J."/>
            <person name="Kadowaki T."/>
            <person name="McGarry J.W."/>
            <person name="Darby A.C."/>
            <person name="Makepeace B.L."/>
        </authorList>
    </citation>
    <scope>NUCLEOTIDE SEQUENCE [LARGE SCALE GENOMIC DNA]</scope>
    <source>
        <strain evidence="3">UoL-WK</strain>
    </source>
</reference>
<feature type="domain" description="F-box" evidence="1">
    <location>
        <begin position="16"/>
        <end position="46"/>
    </location>
</feature>
<proteinExistence type="predicted"/>
<organism evidence="3 4">
    <name type="scientific">Dinothrombium tinctorium</name>
    <dbReference type="NCBI Taxonomy" id="1965070"/>
    <lineage>
        <taxon>Eukaryota</taxon>
        <taxon>Metazoa</taxon>
        <taxon>Ecdysozoa</taxon>
        <taxon>Arthropoda</taxon>
        <taxon>Chelicerata</taxon>
        <taxon>Arachnida</taxon>
        <taxon>Acari</taxon>
        <taxon>Acariformes</taxon>
        <taxon>Trombidiformes</taxon>
        <taxon>Prostigmata</taxon>
        <taxon>Anystina</taxon>
        <taxon>Parasitengona</taxon>
        <taxon>Trombidioidea</taxon>
        <taxon>Trombidiidae</taxon>
        <taxon>Dinothrombium</taxon>
    </lineage>
</organism>
<dbReference type="STRING" id="1965070.A0A3S3Q7D4"/>
<dbReference type="SUPFAM" id="SSF81383">
    <property type="entry name" value="F-box domain"/>
    <property type="match status" value="1"/>
</dbReference>
<protein>
    <submittedName>
        <fullName evidence="3">F-box only protein 22-like protein</fullName>
    </submittedName>
</protein>
<comment type="caution">
    <text evidence="3">The sequence shown here is derived from an EMBL/GenBank/DDBJ whole genome shotgun (WGS) entry which is preliminary data.</text>
</comment>
<dbReference type="GO" id="GO:0032436">
    <property type="term" value="P:positive regulation of proteasomal ubiquitin-dependent protein catabolic process"/>
    <property type="evidence" value="ECO:0007669"/>
    <property type="project" value="TreeGrafter"/>
</dbReference>
<dbReference type="OrthoDB" id="199913at2759"/>
<evidence type="ECO:0000313" key="4">
    <source>
        <dbReference type="Proteomes" id="UP000285301"/>
    </source>
</evidence>